<dbReference type="GO" id="GO:0012505">
    <property type="term" value="C:endomembrane system"/>
    <property type="evidence" value="ECO:0007669"/>
    <property type="project" value="UniProtKB-SubCell"/>
</dbReference>
<evidence type="ECO:0000256" key="1">
    <source>
        <dbReference type="ARBA" id="ARBA00004167"/>
    </source>
</evidence>
<keyword evidence="5" id="KW-1003">Cell membrane</keyword>
<protein>
    <recommendedName>
        <fullName evidence="16">ATP synthase F0 subunit B</fullName>
    </recommendedName>
</protein>
<evidence type="ECO:0000256" key="6">
    <source>
        <dbReference type="ARBA" id="ARBA00022547"/>
    </source>
</evidence>
<evidence type="ECO:0000256" key="14">
    <source>
        <dbReference type="SAM" id="Coils"/>
    </source>
</evidence>
<dbReference type="InterPro" id="IPR028987">
    <property type="entry name" value="ATP_synth_B-like_membr_sf"/>
</dbReference>
<keyword evidence="14" id="KW-0175">Coiled coil</keyword>
<dbReference type="InterPro" id="IPR050059">
    <property type="entry name" value="ATP_synthase_B_chain"/>
</dbReference>
<evidence type="ECO:0000256" key="10">
    <source>
        <dbReference type="ARBA" id="ARBA00023065"/>
    </source>
</evidence>
<dbReference type="GO" id="GO:0015986">
    <property type="term" value="P:proton motive force-driven ATP synthesis"/>
    <property type="evidence" value="ECO:0007669"/>
    <property type="project" value="InterPro"/>
</dbReference>
<keyword evidence="10" id="KW-0406">Ion transport</keyword>
<dbReference type="GO" id="GO:0045259">
    <property type="term" value="C:proton-transporting ATP synthase complex"/>
    <property type="evidence" value="ECO:0007669"/>
    <property type="project" value="UniProtKB-KW"/>
</dbReference>
<evidence type="ECO:0008006" key="16">
    <source>
        <dbReference type="Google" id="ProtNLM"/>
    </source>
</evidence>
<evidence type="ECO:0000256" key="4">
    <source>
        <dbReference type="ARBA" id="ARBA00022448"/>
    </source>
</evidence>
<evidence type="ECO:0000256" key="7">
    <source>
        <dbReference type="ARBA" id="ARBA00022692"/>
    </source>
</evidence>
<evidence type="ECO:0000256" key="2">
    <source>
        <dbReference type="ARBA" id="ARBA00004308"/>
    </source>
</evidence>
<evidence type="ECO:0000256" key="3">
    <source>
        <dbReference type="ARBA" id="ARBA00005513"/>
    </source>
</evidence>
<dbReference type="Pfam" id="PF00430">
    <property type="entry name" value="ATP-synt_B"/>
    <property type="match status" value="1"/>
</dbReference>
<sequence length="157" mass="17936">WTIAVFVLLLLILRKFAWGPILGAVQDREERLRSTLESAASEREESTKILEQYRKQMLEARREAQDLIVKAKDAGTEVRKEIEEDARKEANIIMEKARESIEKEKEAALDELRQGSVDVALAAAGKLLEEKLDEDKDRKLAVRFVDDLSAEVLEDSR</sequence>
<evidence type="ECO:0000256" key="8">
    <source>
        <dbReference type="ARBA" id="ARBA00022781"/>
    </source>
</evidence>
<keyword evidence="12" id="KW-0066">ATP synthesis</keyword>
<dbReference type="SUPFAM" id="SSF81573">
    <property type="entry name" value="F1F0 ATP synthase subunit B, membrane domain"/>
    <property type="match status" value="1"/>
</dbReference>
<feature type="non-terminal residue" evidence="15">
    <location>
        <position position="1"/>
    </location>
</feature>
<evidence type="ECO:0000256" key="9">
    <source>
        <dbReference type="ARBA" id="ARBA00022989"/>
    </source>
</evidence>
<gene>
    <name evidence="15" type="ORF">METZ01_LOCUS399188</name>
</gene>
<dbReference type="GO" id="GO:0046961">
    <property type="term" value="F:proton-transporting ATPase activity, rotational mechanism"/>
    <property type="evidence" value="ECO:0007669"/>
    <property type="project" value="TreeGrafter"/>
</dbReference>
<proteinExistence type="inferred from homology"/>
<dbReference type="EMBL" id="UINC01152248">
    <property type="protein sequence ID" value="SVD46334.1"/>
    <property type="molecule type" value="Genomic_DNA"/>
</dbReference>
<keyword evidence="11" id="KW-0472">Membrane</keyword>
<organism evidence="15">
    <name type="scientific">marine metagenome</name>
    <dbReference type="NCBI Taxonomy" id="408172"/>
    <lineage>
        <taxon>unclassified sequences</taxon>
        <taxon>metagenomes</taxon>
        <taxon>ecological metagenomes</taxon>
    </lineage>
</organism>
<evidence type="ECO:0000256" key="5">
    <source>
        <dbReference type="ARBA" id="ARBA00022475"/>
    </source>
</evidence>
<evidence type="ECO:0000256" key="12">
    <source>
        <dbReference type="ARBA" id="ARBA00023310"/>
    </source>
</evidence>
<dbReference type="PANTHER" id="PTHR33445:SF1">
    <property type="entry name" value="ATP SYNTHASE SUBUNIT B"/>
    <property type="match status" value="1"/>
</dbReference>
<dbReference type="Gene3D" id="1.20.5.620">
    <property type="entry name" value="F1F0 ATP synthase subunit B, membrane domain"/>
    <property type="match status" value="1"/>
</dbReference>
<dbReference type="AlphaFoldDB" id="A0A382VIQ0"/>
<comment type="subcellular location">
    <subcellularLocation>
        <location evidence="2">Endomembrane system</location>
    </subcellularLocation>
    <subcellularLocation>
        <location evidence="1">Membrane</location>
        <topology evidence="1">Single-pass membrane protein</topology>
    </subcellularLocation>
</comment>
<keyword evidence="6" id="KW-0138">CF(0)</keyword>
<reference evidence="15" key="1">
    <citation type="submission" date="2018-05" db="EMBL/GenBank/DDBJ databases">
        <authorList>
            <person name="Lanie J.A."/>
            <person name="Ng W.-L."/>
            <person name="Kazmierczak K.M."/>
            <person name="Andrzejewski T.M."/>
            <person name="Davidsen T.M."/>
            <person name="Wayne K.J."/>
            <person name="Tettelin H."/>
            <person name="Glass J.I."/>
            <person name="Rusch D."/>
            <person name="Podicherti R."/>
            <person name="Tsui H.-C.T."/>
            <person name="Winkler M.E."/>
        </authorList>
    </citation>
    <scope>NUCLEOTIDE SEQUENCE</scope>
</reference>
<accession>A0A382VIQ0</accession>
<evidence type="ECO:0000256" key="13">
    <source>
        <dbReference type="ARBA" id="ARBA00025198"/>
    </source>
</evidence>
<keyword evidence="8" id="KW-0375">Hydrogen ion transport</keyword>
<keyword evidence="4" id="KW-0813">Transport</keyword>
<comment type="function">
    <text evidence="13">F(1)F(0) ATP synthase produces ATP from ADP in the presence of a proton or sodium gradient. F-type ATPases consist of two structural domains, F(1) containing the extramembraneous catalytic core and F(0) containing the membrane proton channel, linked together by a central stalk and a peripheral stalk. During catalysis, ATP synthesis in the catalytic domain of F(1) is coupled via a rotary mechanism of the central stalk subunits to proton translocation.</text>
</comment>
<dbReference type="InterPro" id="IPR002146">
    <property type="entry name" value="ATP_synth_b/b'su_bac/chlpt"/>
</dbReference>
<comment type="similarity">
    <text evidence="3">Belongs to the ATPase B chain family.</text>
</comment>
<dbReference type="HAMAP" id="MF_01398">
    <property type="entry name" value="ATP_synth_b_bprime"/>
    <property type="match status" value="1"/>
</dbReference>
<dbReference type="NCBIfam" id="TIGR01144">
    <property type="entry name" value="ATP_synt_b"/>
    <property type="match status" value="1"/>
</dbReference>
<dbReference type="InterPro" id="IPR005864">
    <property type="entry name" value="ATP_synth_F0_bsu_bac"/>
</dbReference>
<dbReference type="CDD" id="cd06503">
    <property type="entry name" value="ATP-synt_Fo_b"/>
    <property type="match status" value="1"/>
</dbReference>
<keyword evidence="9" id="KW-1133">Transmembrane helix</keyword>
<name>A0A382VIQ0_9ZZZZ</name>
<dbReference type="PANTHER" id="PTHR33445">
    <property type="entry name" value="ATP SYNTHASE SUBUNIT B', CHLOROPLASTIC"/>
    <property type="match status" value="1"/>
</dbReference>
<feature type="coiled-coil region" evidence="14">
    <location>
        <begin position="36"/>
        <end position="114"/>
    </location>
</feature>
<evidence type="ECO:0000313" key="15">
    <source>
        <dbReference type="EMBL" id="SVD46334.1"/>
    </source>
</evidence>
<keyword evidence="7" id="KW-0812">Transmembrane</keyword>
<evidence type="ECO:0000256" key="11">
    <source>
        <dbReference type="ARBA" id="ARBA00023136"/>
    </source>
</evidence>